<evidence type="ECO:0008006" key="11">
    <source>
        <dbReference type="Google" id="ProtNLM"/>
    </source>
</evidence>
<dbReference type="InterPro" id="IPR036770">
    <property type="entry name" value="Ankyrin_rpt-contain_sf"/>
</dbReference>
<dbReference type="PROSITE" id="PS50088">
    <property type="entry name" value="ANK_REPEAT"/>
    <property type="match status" value="5"/>
</dbReference>
<protein>
    <recommendedName>
        <fullName evidence="11">NACHT domain-containing protein</fullName>
    </recommendedName>
</protein>
<feature type="repeat" description="ANK" evidence="3">
    <location>
        <begin position="1102"/>
        <end position="1134"/>
    </location>
</feature>
<feature type="compositionally biased region" description="Polar residues" evidence="5">
    <location>
        <begin position="1302"/>
        <end position="1312"/>
    </location>
</feature>
<sequence>MPGSASGDTLTAFISGPLDVSTAYFTRYYRSRIDDAISSGHKFVIGPLSGIDALALEYLLSRNVESSRIKIYMAGFEIASRPTFVAEMKRRLGDDGVVEAKKGDGTDALTTWDRDAAMTRDSDYDILRFRTEAEQKSIFGDRWGPRVSNTERNWRRRKGEDMEDMNVEYVSHVDNQDMKPRKTLLWSRKRREDKHTTTQCDGFCDAHRDVYTSVKLQGYMYASESMVRVASRLPCSPGALQNLDSWDNVWAFHVADLFVLGLFRTRPPYLPLQDRGDPDAAICNAARKASHMRLKQANNGSKSSQHNAPDSLSDIVKDLRHLEPWLESLKDSAQHNQGDPARFERVSHAVENCYHVCQSFRLQLKTWSKPDTDGELTIRKRFTIGLFNQDRIKEFRTIVSECKGTLLLALVAENFINPPKDETLLQLMRRSEELLKEQSREISARLQELQQAEPRKDQELHSMMQENHEETRESLARMAERMQNSETQQRSDSALGIEELRRLFSVTQALKDDYARVSEFLVEQAPNTGSLAKWSDQLRMIPDIHTIRQDLARSRVPPFVWIRGDTGKGKTMLSAYLLHQLDALQRQQANTHVIYFFCDKREEKRKSAAAVLRSLLWQLTMKRDLSECIEAHLKTRKSPPLPSDHEDLWPLFAALMHDGKCGKVYCIIDGLDELADGEDLWLAKTLLGHRSPAASEPHLNVFRVLVVSRSIPGFQERDPSQLLCLDTEFKDCVDADIARVAGARLATIPGWKDSPVDYRDKVREELMQKTRGSFVPVGMMIDIILARQYDEWLTTIRSLPDGMNNLYSSTLLGITGEERSTSPEVLRWIVMAFRPLSLKELANAIGGDVDDIAIRTTVERLGSLLTIQDETVTLSHSSFRDYLLSTEGDRSTSLAAFDSDEKQHVECFRFDPQQAHLEISQKSHLQHRALESKDDWEGAPLLQYAVFNWFHHARESGVGGKEIFESTKFVLSKASSLRQNWWTTYVRERPGQAWEQGKRLSPLHIACRFGITEWVRAILSEVDTNALKMVVNDPDVNGVTPLAWAAIEGHASVVEVLLEYEADIEASTELYSRGGLSPLSPRSMTSYLGEIKAGSTEGMWRAHHTPLFRAAYKGHVSVVKLLLDRGANVHARGWANCTPMHAVGVGGNVEVLNVLLEHGGDQDVDAELKKLHTTPLLYAVEHGHREVASILLDHGADITKRQAFFKATVLHFAGARSPDASTVELLVTRGADVSARDSHHRKAIHLFCWHHSDPLAVKHLLEHGDKVNSLNSLRQSPLDLAIECSCDKCKATTQVLLEFNGTINSPVSSQGPKNHPELFEEGSSTPLAEYARGNTPSTVLSSDDGRSVRSSGLQSPGLDDSSSILDLESRSMSRLELETEQSNSSAKDSKLEDDVLSVGETSTLSEQSAGIRKRDRFKAKMRGIF</sequence>
<dbReference type="Gene3D" id="3.40.50.300">
    <property type="entry name" value="P-loop containing nucleotide triphosphate hydrolases"/>
    <property type="match status" value="1"/>
</dbReference>
<comment type="caution">
    <text evidence="9">The sequence shown here is derived from an EMBL/GenBank/DDBJ whole genome shotgun (WGS) entry which is preliminary data.</text>
</comment>
<keyword evidence="1" id="KW-0677">Repeat</keyword>
<dbReference type="Gene3D" id="1.25.40.20">
    <property type="entry name" value="Ankyrin repeat-containing domain"/>
    <property type="match status" value="2"/>
</dbReference>
<dbReference type="InterPro" id="IPR027417">
    <property type="entry name" value="P-loop_NTPase"/>
</dbReference>
<organism evidence="9 10">
    <name type="scientific">Zasmidium cellare</name>
    <name type="common">Wine cellar mold</name>
    <name type="synonym">Racodium cellare</name>
    <dbReference type="NCBI Taxonomy" id="395010"/>
    <lineage>
        <taxon>Eukaryota</taxon>
        <taxon>Fungi</taxon>
        <taxon>Dikarya</taxon>
        <taxon>Ascomycota</taxon>
        <taxon>Pezizomycotina</taxon>
        <taxon>Dothideomycetes</taxon>
        <taxon>Dothideomycetidae</taxon>
        <taxon>Mycosphaerellales</taxon>
        <taxon>Mycosphaerellaceae</taxon>
        <taxon>Zasmidium</taxon>
    </lineage>
</organism>
<feature type="region of interest" description="Disordered" evidence="5">
    <location>
        <begin position="1327"/>
        <end position="1425"/>
    </location>
</feature>
<evidence type="ECO:0000256" key="4">
    <source>
        <dbReference type="SAM" id="Coils"/>
    </source>
</evidence>
<dbReference type="PRINTS" id="PR01415">
    <property type="entry name" value="ANKYRIN"/>
</dbReference>
<feature type="repeat" description="ANK" evidence="3">
    <location>
        <begin position="1135"/>
        <end position="1167"/>
    </location>
</feature>
<dbReference type="InterPro" id="IPR054471">
    <property type="entry name" value="GPIID_WHD"/>
</dbReference>
<dbReference type="PANTHER" id="PTHR24193">
    <property type="entry name" value="ANKYRIN REPEAT PROTEIN"/>
    <property type="match status" value="1"/>
</dbReference>
<evidence type="ECO:0000259" key="8">
    <source>
        <dbReference type="Pfam" id="PF24883"/>
    </source>
</evidence>
<feature type="region of interest" description="Disordered" evidence="5">
    <location>
        <begin position="1302"/>
        <end position="1321"/>
    </location>
</feature>
<dbReference type="Pfam" id="PF12796">
    <property type="entry name" value="Ank_2"/>
    <property type="match status" value="2"/>
</dbReference>
<evidence type="ECO:0000256" key="1">
    <source>
        <dbReference type="ARBA" id="ARBA00022737"/>
    </source>
</evidence>
<dbReference type="PROSITE" id="PS50297">
    <property type="entry name" value="ANK_REP_REGION"/>
    <property type="match status" value="3"/>
</dbReference>
<evidence type="ECO:0000256" key="3">
    <source>
        <dbReference type="PROSITE-ProRule" id="PRU00023"/>
    </source>
</evidence>
<evidence type="ECO:0000256" key="2">
    <source>
        <dbReference type="ARBA" id="ARBA00023043"/>
    </source>
</evidence>
<evidence type="ECO:0000313" key="10">
    <source>
        <dbReference type="Proteomes" id="UP001305779"/>
    </source>
</evidence>
<keyword evidence="10" id="KW-1185">Reference proteome</keyword>
<dbReference type="EMBL" id="JAXOVC010000001">
    <property type="protein sequence ID" value="KAK4507723.1"/>
    <property type="molecule type" value="Genomic_DNA"/>
</dbReference>
<dbReference type="SUPFAM" id="SSF52540">
    <property type="entry name" value="P-loop containing nucleoside triphosphate hydrolases"/>
    <property type="match status" value="1"/>
</dbReference>
<proteinExistence type="predicted"/>
<dbReference type="Pfam" id="PF24883">
    <property type="entry name" value="NPHP3_N"/>
    <property type="match status" value="1"/>
</dbReference>
<dbReference type="InterPro" id="IPR002110">
    <property type="entry name" value="Ankyrin_rpt"/>
</dbReference>
<keyword evidence="4" id="KW-0175">Coiled coil</keyword>
<feature type="domain" description="Azaphilone pigments biosynthesis cluster protein L N-terminal" evidence="6">
    <location>
        <begin position="306"/>
        <end position="475"/>
    </location>
</feature>
<feature type="compositionally biased region" description="Polar residues" evidence="5">
    <location>
        <begin position="1399"/>
        <end position="1408"/>
    </location>
</feature>
<keyword evidence="2 3" id="KW-0040">ANK repeat</keyword>
<accession>A0ABR0F2N1</accession>
<dbReference type="Proteomes" id="UP001305779">
    <property type="component" value="Unassembled WGS sequence"/>
</dbReference>
<gene>
    <name evidence="9" type="ORF">PRZ48_001458</name>
</gene>
<feature type="repeat" description="ANK" evidence="3">
    <location>
        <begin position="1171"/>
        <end position="1203"/>
    </location>
</feature>
<evidence type="ECO:0000259" key="6">
    <source>
        <dbReference type="Pfam" id="PF17111"/>
    </source>
</evidence>
<dbReference type="Pfam" id="PF17111">
    <property type="entry name" value="PigL_N"/>
    <property type="match status" value="1"/>
</dbReference>
<feature type="repeat" description="ANK" evidence="3">
    <location>
        <begin position="1205"/>
        <end position="1238"/>
    </location>
</feature>
<feature type="compositionally biased region" description="Basic and acidic residues" evidence="5">
    <location>
        <begin position="1367"/>
        <end position="1377"/>
    </location>
</feature>
<evidence type="ECO:0000259" key="7">
    <source>
        <dbReference type="Pfam" id="PF22939"/>
    </source>
</evidence>
<evidence type="ECO:0000256" key="5">
    <source>
        <dbReference type="SAM" id="MobiDB-lite"/>
    </source>
</evidence>
<evidence type="ECO:0000313" key="9">
    <source>
        <dbReference type="EMBL" id="KAK4507723.1"/>
    </source>
</evidence>
<feature type="coiled-coil region" evidence="4">
    <location>
        <begin position="432"/>
        <end position="488"/>
    </location>
</feature>
<name>A0ABR0F2N1_ZASCE</name>
<dbReference type="SMART" id="SM00248">
    <property type="entry name" value="ANK"/>
    <property type="match status" value="8"/>
</dbReference>
<dbReference type="InterPro" id="IPR050663">
    <property type="entry name" value="Ankyrin-SOCS_Box"/>
</dbReference>
<dbReference type="InterPro" id="IPR031348">
    <property type="entry name" value="PigL_N"/>
</dbReference>
<dbReference type="PANTHER" id="PTHR24193:SF121">
    <property type="entry name" value="ADA2A-CONTAINING COMPLEX COMPONENT 3, ISOFORM D"/>
    <property type="match status" value="1"/>
</dbReference>
<dbReference type="Pfam" id="PF22939">
    <property type="entry name" value="WHD_GPIID"/>
    <property type="match status" value="1"/>
</dbReference>
<feature type="domain" description="Nephrocystin 3-like N-terminal" evidence="8">
    <location>
        <begin position="552"/>
        <end position="709"/>
    </location>
</feature>
<dbReference type="InterPro" id="IPR056884">
    <property type="entry name" value="NPHP3-like_N"/>
</dbReference>
<feature type="compositionally biased region" description="Basic residues" evidence="5">
    <location>
        <begin position="1411"/>
        <end position="1425"/>
    </location>
</feature>
<feature type="compositionally biased region" description="Low complexity" evidence="5">
    <location>
        <begin position="1348"/>
        <end position="1366"/>
    </location>
</feature>
<feature type="domain" description="GPI inositol-deacylase winged helix" evidence="7">
    <location>
        <begin position="820"/>
        <end position="887"/>
    </location>
</feature>
<reference evidence="9 10" key="1">
    <citation type="journal article" date="2023" name="G3 (Bethesda)">
        <title>A chromosome-level genome assembly of Zasmidium syzygii isolated from banana leaves.</title>
        <authorList>
            <person name="van Westerhoven A.C."/>
            <person name="Mehrabi R."/>
            <person name="Talebi R."/>
            <person name="Steentjes M.B.F."/>
            <person name="Corcolon B."/>
            <person name="Chong P.A."/>
            <person name="Kema G.H.J."/>
            <person name="Seidl M.F."/>
        </authorList>
    </citation>
    <scope>NUCLEOTIDE SEQUENCE [LARGE SCALE GENOMIC DNA]</scope>
    <source>
        <strain evidence="9 10">P124</strain>
    </source>
</reference>
<feature type="repeat" description="ANK" evidence="3">
    <location>
        <begin position="1037"/>
        <end position="1069"/>
    </location>
</feature>
<dbReference type="SUPFAM" id="SSF48403">
    <property type="entry name" value="Ankyrin repeat"/>
    <property type="match status" value="1"/>
</dbReference>